<evidence type="ECO:0000313" key="2">
    <source>
        <dbReference type="EMBL" id="GCE63421.1"/>
    </source>
</evidence>
<dbReference type="EMBL" id="BIMN01000002">
    <property type="protein sequence ID" value="GCE63421.1"/>
    <property type="molecule type" value="Genomic_DNA"/>
</dbReference>
<dbReference type="InterPro" id="IPR022186">
    <property type="entry name" value="DUF3713"/>
</dbReference>
<evidence type="ECO:0000256" key="1">
    <source>
        <dbReference type="ARBA" id="ARBA00010828"/>
    </source>
</evidence>
<gene>
    <name evidence="2" type="ORF">MHSWG343_04180</name>
</gene>
<accession>A0A478FPS4</accession>
<sequence>MSVFNWIFWKKAIFTSGIVGLSLTPVAIIRKYGSASENLEISPLKKNLKHLTNSYAAQFTIPELAKEVLKMYEMKSSVEDVFAQDLALEAIRSSALYRQVYKEFEKEEADAFEKAFESFNTGNKSIHKFFDSRGGNREHMKRREMTKKVYELFKKEILAFSKENYILHTKSDQYKAIKRSYYLDKEIIDKTENWKHIGFFPDEDSKYDLDPNFFNSKFDFINFAHKKWFEDVRPFYVWMSLWKHKEKAHKSELASVWDEAKLKEKKVDLKEASYAFPYFETDDSKGLSSTSKFKKFFKDKVSTYTSNSTIFIPKGYTDDSATAIFVESKNMYSNLYIKFAAAANYKYQKKLEKLQNLSSNGKNINEFEKTRNTDVESYKQPTELFFFDKAGGGNNKAKIPILKEVIKEVKNQPKNEVADLVEIKDTPWVFIRNQAGIHAIAVDLENLDSKKASASIDYAYHHFQYRTLQLVYKRKLEITQTLDIQVDSVFKSFKDYLEQNFNKLILKYLFSLTNNKFFGASYSTVINDFKDAFQKMEDLEMLRNKYLFRIKLRESLLSTYAKTSWEVKDEDRKKKFDHPKVEEGLAGMLPYDLKTTNPTANQDNFVFEELEKLYDFDFFKPKPAPAKVNNGNEDKSLLGQYKKTEKEYHQKIDQYVEKLNLLLDQENSSLASDRIFSNNYHWNSITDQFLEKTELFNEFLFKYLMKTDYLGKSTLGNKGFISTSGDEADFSFLIPADYKNATEDNNFLEGIESPEDQDKTKKLFGKIDESAIQSYYSKQLLEKENVTPWDAVKYSGELLGELNGNDDSAKKDELRKKLHKLAKQSFEEKFVFGVDNFRSRHYKFLTSLTYLIRDGFKGFRNYVSSQISYDVDSYILFSNIKIDKHQVNLPENSFSNPFLKNINDNTEFKKDIPNINKYLSSVTFKDSKSKVSDGFIYRGLYSSKSSLGLSKEDRDSLNANSLYRYGDSAEQMNKYVLDKITTDAEFKKVVQAIKSATKSDATDWVEALEKDQIYIESTSGSTTTSEIRTLTLQEKKNLLSAVLNNVKTNITSDKIPKDKYKTTFLVDPANNYNSTGTKHEKKSSGNDHEEKFGKEKYFKNKEEVKTSDQTEKFKLFQINQQNLSSATEFKNFGNNKLSRDVFWAWVLNTALISEVQDLAVKDLGSSTDKIAPYDHKWVESGKDQFIKK</sequence>
<dbReference type="Proteomes" id="UP000324831">
    <property type="component" value="Unassembled WGS sequence"/>
</dbReference>
<comment type="caution">
    <text evidence="2">The sequence shown here is derived from an EMBL/GenBank/DDBJ whole genome shotgun (WGS) entry which is preliminary data.</text>
</comment>
<dbReference type="Pfam" id="PF12506">
    <property type="entry name" value="DUF3713"/>
    <property type="match status" value="1"/>
</dbReference>
<reference evidence="2 3" key="1">
    <citation type="submission" date="2019-01" db="EMBL/GenBank/DDBJ databases">
        <title>Draft genome sequences of Candidatus Mycoplasma haemohominis SWG34-3 identified from a patient with pyrexia, anemia and liver dysfunction.</title>
        <authorList>
            <person name="Sekizuka T."/>
            <person name="Hattori N."/>
            <person name="Katano H."/>
            <person name="Takuma T."/>
            <person name="Ito T."/>
            <person name="Arai N."/>
            <person name="Yanai R."/>
            <person name="Ishii S."/>
            <person name="Miura Y."/>
            <person name="Tokunaga T."/>
            <person name="Watanabe H."/>
            <person name="Nomura N."/>
            <person name="Eguchi J."/>
            <person name="Arai T."/>
            <person name="Hasegawa H."/>
            <person name="Nakamaki T."/>
            <person name="Wakita T."/>
            <person name="Niki Y."/>
            <person name="Kuroda M."/>
        </authorList>
    </citation>
    <scope>NUCLEOTIDE SEQUENCE [LARGE SCALE GENOMIC DNA]</scope>
    <source>
        <strain evidence="2">SWG34-3</strain>
    </source>
</reference>
<evidence type="ECO:0000313" key="3">
    <source>
        <dbReference type="Proteomes" id="UP000324831"/>
    </source>
</evidence>
<name>A0A478FPS4_9MOLU</name>
<comment type="similarity">
    <text evidence="1">Belongs to the MG307/MG309/MG338 family.</text>
</comment>
<proteinExistence type="inferred from homology"/>
<organism evidence="2 3">
    <name type="scientific">Candidatus Mycoplasma haematohominis</name>
    <dbReference type="NCBI Taxonomy" id="1494318"/>
    <lineage>
        <taxon>Bacteria</taxon>
        <taxon>Bacillati</taxon>
        <taxon>Mycoplasmatota</taxon>
        <taxon>Mollicutes</taxon>
        <taxon>Mycoplasmataceae</taxon>
        <taxon>Mycoplasma</taxon>
    </lineage>
</organism>
<dbReference type="AlphaFoldDB" id="A0A478FPS4"/>
<protein>
    <submittedName>
        <fullName evidence="2">Uncharacterized protein</fullName>
    </submittedName>
</protein>